<proteinExistence type="inferred from homology"/>
<protein>
    <recommendedName>
        <fullName evidence="3">Metallo-beta-lactamase domain-containing protein</fullName>
    </recommendedName>
</protein>
<dbReference type="CDD" id="cd16282">
    <property type="entry name" value="metallo-hydrolase-like_MBL-fold"/>
    <property type="match status" value="1"/>
</dbReference>
<dbReference type="Pfam" id="PF00753">
    <property type="entry name" value="Lactamase_B"/>
    <property type="match status" value="1"/>
</dbReference>
<organism evidence="4 5">
    <name type="scientific">Halochromatium glycolicum</name>
    <dbReference type="NCBI Taxonomy" id="85075"/>
    <lineage>
        <taxon>Bacteria</taxon>
        <taxon>Pseudomonadati</taxon>
        <taxon>Pseudomonadota</taxon>
        <taxon>Gammaproteobacteria</taxon>
        <taxon>Chromatiales</taxon>
        <taxon>Chromatiaceae</taxon>
        <taxon>Halochromatium</taxon>
    </lineage>
</organism>
<dbReference type="EMBL" id="NRSJ01000048">
    <property type="protein sequence ID" value="MBK1706691.1"/>
    <property type="molecule type" value="Genomic_DNA"/>
</dbReference>
<dbReference type="InterPro" id="IPR050855">
    <property type="entry name" value="NDM-1-like"/>
</dbReference>
<dbReference type="SUPFAM" id="SSF56281">
    <property type="entry name" value="Metallo-hydrolase/oxidoreductase"/>
    <property type="match status" value="1"/>
</dbReference>
<name>A0AAJ0U7I0_9GAMM</name>
<feature type="chain" id="PRO_5042585684" description="Metallo-beta-lactamase domain-containing protein" evidence="2">
    <location>
        <begin position="23"/>
        <end position="329"/>
    </location>
</feature>
<dbReference type="Proteomes" id="UP001296776">
    <property type="component" value="Unassembled WGS sequence"/>
</dbReference>
<dbReference type="PANTHER" id="PTHR42951">
    <property type="entry name" value="METALLO-BETA-LACTAMASE DOMAIN-CONTAINING"/>
    <property type="match status" value="1"/>
</dbReference>
<evidence type="ECO:0000256" key="1">
    <source>
        <dbReference type="ARBA" id="ARBA00005250"/>
    </source>
</evidence>
<dbReference type="InterPro" id="IPR036866">
    <property type="entry name" value="RibonucZ/Hydroxyglut_hydro"/>
</dbReference>
<accession>A0AAJ0U7I0</accession>
<evidence type="ECO:0000259" key="3">
    <source>
        <dbReference type="SMART" id="SM00849"/>
    </source>
</evidence>
<sequence>MQLRRFSAFALTLLATATLATATLPIGALAVAAERGPALPDYPPEKVADGVYVIHGPIDYPTPENQGFMNNPAWLVTDAGVVVIDPGSSVQTGEMVLRALREITDAPIIAVLNTHVHGDHWLGNQAIRAAYPEVPIYAHPNMIAAIENGAGEQWLDLMLRATEGATAGTEAVGPTQAVGGGTELELGGLTYRIHHWGPAHTNNDLMIEIPERGVLFAADNANNERIVRMDDASFEGLIDTLERAKTIPAEVVVPGHGLTGGPEIITENLDYVATLRQTVAELYDEGLSDFEMKDPVAERLTDYADWAGFDDELGKHISLVYLEVEADAF</sequence>
<dbReference type="InterPro" id="IPR001279">
    <property type="entry name" value="Metallo-B-lactamas"/>
</dbReference>
<evidence type="ECO:0000313" key="4">
    <source>
        <dbReference type="EMBL" id="MBK1706691.1"/>
    </source>
</evidence>
<keyword evidence="2" id="KW-0732">Signal</keyword>
<dbReference type="Gene3D" id="3.60.15.10">
    <property type="entry name" value="Ribonuclease Z/Hydroxyacylglutathione hydrolase-like"/>
    <property type="match status" value="1"/>
</dbReference>
<reference evidence="4" key="2">
    <citation type="journal article" date="2020" name="Microorganisms">
        <title>Osmotic Adaptation and Compatible Solute Biosynthesis of Phototrophic Bacteria as Revealed from Genome Analyses.</title>
        <authorList>
            <person name="Imhoff J.F."/>
            <person name="Rahn T."/>
            <person name="Kunzel S."/>
            <person name="Keller A."/>
            <person name="Neulinger S.C."/>
        </authorList>
    </citation>
    <scope>NUCLEOTIDE SEQUENCE</scope>
    <source>
        <strain evidence="4">DSM 11080</strain>
    </source>
</reference>
<keyword evidence="5" id="KW-1185">Reference proteome</keyword>
<dbReference type="AlphaFoldDB" id="A0AAJ0U7I0"/>
<comment type="caution">
    <text evidence="4">The sequence shown here is derived from an EMBL/GenBank/DDBJ whole genome shotgun (WGS) entry which is preliminary data.</text>
</comment>
<comment type="similarity">
    <text evidence="1">Belongs to the metallo-beta-lactamase superfamily. Class-B beta-lactamase family.</text>
</comment>
<dbReference type="RefSeq" id="WP_200348161.1">
    <property type="nucleotide sequence ID" value="NZ_NRSJ01000048.1"/>
</dbReference>
<feature type="domain" description="Metallo-beta-lactamase" evidence="3">
    <location>
        <begin position="70"/>
        <end position="256"/>
    </location>
</feature>
<evidence type="ECO:0000313" key="5">
    <source>
        <dbReference type="Proteomes" id="UP001296776"/>
    </source>
</evidence>
<feature type="signal peptide" evidence="2">
    <location>
        <begin position="1"/>
        <end position="22"/>
    </location>
</feature>
<evidence type="ECO:0000256" key="2">
    <source>
        <dbReference type="SAM" id="SignalP"/>
    </source>
</evidence>
<dbReference type="GO" id="GO:0017001">
    <property type="term" value="P:antibiotic catabolic process"/>
    <property type="evidence" value="ECO:0007669"/>
    <property type="project" value="UniProtKB-ARBA"/>
</dbReference>
<dbReference type="PANTHER" id="PTHR42951:SF4">
    <property type="entry name" value="ACYL-COENZYME A THIOESTERASE MBLAC2"/>
    <property type="match status" value="1"/>
</dbReference>
<gene>
    <name evidence="4" type="ORF">CKO40_19625</name>
</gene>
<dbReference type="SMART" id="SM00849">
    <property type="entry name" value="Lactamase_B"/>
    <property type="match status" value="1"/>
</dbReference>
<reference evidence="4" key="1">
    <citation type="submission" date="2017-08" db="EMBL/GenBank/DDBJ databases">
        <authorList>
            <person name="Imhoff J.F."/>
            <person name="Rahn T."/>
            <person name="Kuenzel S."/>
            <person name="Neulinger S.C."/>
        </authorList>
    </citation>
    <scope>NUCLEOTIDE SEQUENCE</scope>
    <source>
        <strain evidence="4">DSM 11080</strain>
    </source>
</reference>